<organism evidence="1 2">
    <name type="scientific">Serratia rubidaea</name>
    <name type="common">Serratia marinorubra</name>
    <dbReference type="NCBI Taxonomy" id="61652"/>
    <lineage>
        <taxon>Bacteria</taxon>
        <taxon>Pseudomonadati</taxon>
        <taxon>Pseudomonadota</taxon>
        <taxon>Gammaproteobacteria</taxon>
        <taxon>Enterobacterales</taxon>
        <taxon>Yersiniaceae</taxon>
        <taxon>Serratia</taxon>
    </lineage>
</organism>
<dbReference type="SUPFAM" id="SSF69349">
    <property type="entry name" value="Phage fibre proteins"/>
    <property type="match status" value="1"/>
</dbReference>
<reference evidence="1 2" key="1">
    <citation type="submission" date="2019-05" db="EMBL/GenBank/DDBJ databases">
        <authorList>
            <consortium name="Pathogen Informatics"/>
        </authorList>
    </citation>
    <scope>NUCLEOTIDE SEQUENCE [LARGE SCALE GENOMIC DNA]</scope>
    <source>
        <strain evidence="1 2">NCTC12971</strain>
    </source>
</reference>
<proteinExistence type="predicted"/>
<evidence type="ECO:0000313" key="2">
    <source>
        <dbReference type="Proteomes" id="UP000307968"/>
    </source>
</evidence>
<sequence>MVKNRNVDVQGHQTLGVTGNRTASISGNENKVITKMQDVSIGEGRKIVIAGGDTRYTDGTVSDSASESFNISVGGSAGISILPGSIEIVAGGASIYHQRERCYGQRHQNRTQCLSRYP</sequence>
<gene>
    <name evidence="1" type="ORF">NCTC12971_05105</name>
</gene>
<accession>A0A4V6JIG5</accession>
<dbReference type="AlphaFoldDB" id="A0A4V6JIG5"/>
<protein>
    <submittedName>
        <fullName evidence="1">Uncharacterized protein</fullName>
    </submittedName>
</protein>
<dbReference type="EMBL" id="LR590463">
    <property type="protein sequence ID" value="VTP67433.1"/>
    <property type="molecule type" value="Genomic_DNA"/>
</dbReference>
<dbReference type="Proteomes" id="UP000307968">
    <property type="component" value="Chromosome"/>
</dbReference>
<evidence type="ECO:0000313" key="1">
    <source>
        <dbReference type="EMBL" id="VTP67433.1"/>
    </source>
</evidence>
<name>A0A4V6JIG5_SERRU</name>